<reference evidence="1" key="1">
    <citation type="journal article" date="2015" name="Nature">
        <title>Complex archaea that bridge the gap between prokaryotes and eukaryotes.</title>
        <authorList>
            <person name="Spang A."/>
            <person name="Saw J.H."/>
            <person name="Jorgensen S.L."/>
            <person name="Zaremba-Niedzwiedzka K."/>
            <person name="Martijn J."/>
            <person name="Lind A.E."/>
            <person name="van Eijk R."/>
            <person name="Schleper C."/>
            <person name="Guy L."/>
            <person name="Ettema T.J."/>
        </authorList>
    </citation>
    <scope>NUCLEOTIDE SEQUENCE</scope>
</reference>
<proteinExistence type="predicted"/>
<organism evidence="1">
    <name type="scientific">marine sediment metagenome</name>
    <dbReference type="NCBI Taxonomy" id="412755"/>
    <lineage>
        <taxon>unclassified sequences</taxon>
        <taxon>metagenomes</taxon>
        <taxon>ecological metagenomes</taxon>
    </lineage>
</organism>
<gene>
    <name evidence="1" type="ORF">LCGC14_1180190</name>
</gene>
<accession>A0A0F9LS68</accession>
<comment type="caution">
    <text evidence="1">The sequence shown here is derived from an EMBL/GenBank/DDBJ whole genome shotgun (WGS) entry which is preliminary data.</text>
</comment>
<evidence type="ECO:0000313" key="1">
    <source>
        <dbReference type="EMBL" id="KKM96233.1"/>
    </source>
</evidence>
<dbReference type="EMBL" id="LAZR01005907">
    <property type="protein sequence ID" value="KKM96233.1"/>
    <property type="molecule type" value="Genomic_DNA"/>
</dbReference>
<sequence length="71" mass="7196">MSYIVKRKLLSGLGVADNTDVSVLLQHTQSSAGGGGGGGVGGGSVSFDTLIVNHLVALKTIKIPVGTDKFR</sequence>
<name>A0A0F9LS68_9ZZZZ</name>
<protein>
    <submittedName>
        <fullName evidence="1">Uncharacterized protein</fullName>
    </submittedName>
</protein>
<dbReference type="AlphaFoldDB" id="A0A0F9LS68"/>